<comment type="caution">
    <text evidence="1">The sequence shown here is derived from an EMBL/GenBank/DDBJ whole genome shotgun (WGS) entry which is preliminary data.</text>
</comment>
<name>A0A6G0YYN8_APHCR</name>
<keyword evidence="2" id="KW-1185">Reference proteome</keyword>
<keyword evidence="1" id="KW-0371">Homeobox</keyword>
<proteinExistence type="predicted"/>
<protein>
    <submittedName>
        <fullName evidence="1">Homeobox protein vnd-like isoform X2</fullName>
    </submittedName>
</protein>
<gene>
    <name evidence="1" type="ORF">FWK35_00020378</name>
</gene>
<evidence type="ECO:0000313" key="1">
    <source>
        <dbReference type="EMBL" id="KAF0763026.1"/>
    </source>
</evidence>
<dbReference type="OrthoDB" id="6159439at2759"/>
<accession>A0A6G0YYN8</accession>
<evidence type="ECO:0000313" key="2">
    <source>
        <dbReference type="Proteomes" id="UP000478052"/>
    </source>
</evidence>
<dbReference type="GO" id="GO:0003677">
    <property type="term" value="F:DNA binding"/>
    <property type="evidence" value="ECO:0007669"/>
    <property type="project" value="UniProtKB-KW"/>
</dbReference>
<dbReference type="AlphaFoldDB" id="A0A6G0YYN8"/>
<dbReference type="EMBL" id="VUJU01001982">
    <property type="protein sequence ID" value="KAF0763026.1"/>
    <property type="molecule type" value="Genomic_DNA"/>
</dbReference>
<sequence>MISYPTLPAAVDGQRFLGARAPPPSLSTPFHRGHARRPIAAPGHSPFAEFFAPSRPTPLPAADGVAAAATAAAPEESAAVDSRSSGLLVDDHCTDTTLIASRVSEPNRVSLRFSTTVTVRDRRAYVCHINFITELDLRERCDNRKRFGERDTHRFSITQTARSSSPSECCAISSRRLSRDRQRRSIIHYNLTVISRVRLADTTILYVRATAIAMSDSESPKPAEEVLMHHHHHPRIPPSLLAWCPAIMPPWCSLLPAAWCNPAALRSAFPGSVYNII</sequence>
<organism evidence="1 2">
    <name type="scientific">Aphis craccivora</name>
    <name type="common">Cowpea aphid</name>
    <dbReference type="NCBI Taxonomy" id="307492"/>
    <lineage>
        <taxon>Eukaryota</taxon>
        <taxon>Metazoa</taxon>
        <taxon>Ecdysozoa</taxon>
        <taxon>Arthropoda</taxon>
        <taxon>Hexapoda</taxon>
        <taxon>Insecta</taxon>
        <taxon>Pterygota</taxon>
        <taxon>Neoptera</taxon>
        <taxon>Paraneoptera</taxon>
        <taxon>Hemiptera</taxon>
        <taxon>Sternorrhyncha</taxon>
        <taxon>Aphidomorpha</taxon>
        <taxon>Aphidoidea</taxon>
        <taxon>Aphididae</taxon>
        <taxon>Aphidini</taxon>
        <taxon>Aphis</taxon>
        <taxon>Aphis</taxon>
    </lineage>
</organism>
<keyword evidence="1" id="KW-0238">DNA-binding</keyword>
<reference evidence="1 2" key="1">
    <citation type="submission" date="2019-08" db="EMBL/GenBank/DDBJ databases">
        <title>Whole genome of Aphis craccivora.</title>
        <authorList>
            <person name="Voronova N.V."/>
            <person name="Shulinski R.S."/>
            <person name="Bandarenka Y.V."/>
            <person name="Zhorov D.G."/>
            <person name="Warner D."/>
        </authorList>
    </citation>
    <scope>NUCLEOTIDE SEQUENCE [LARGE SCALE GENOMIC DNA]</scope>
    <source>
        <strain evidence="1">180601</strain>
        <tissue evidence="1">Whole Body</tissue>
    </source>
</reference>
<dbReference type="Proteomes" id="UP000478052">
    <property type="component" value="Unassembled WGS sequence"/>
</dbReference>